<dbReference type="OrthoDB" id="5491728at2"/>
<organism evidence="1 2">
    <name type="scientific">Microvenator marinus</name>
    <dbReference type="NCBI Taxonomy" id="2600177"/>
    <lineage>
        <taxon>Bacteria</taxon>
        <taxon>Deltaproteobacteria</taxon>
        <taxon>Bradymonadales</taxon>
        <taxon>Microvenatoraceae</taxon>
        <taxon>Microvenator</taxon>
    </lineage>
</organism>
<evidence type="ECO:0000313" key="2">
    <source>
        <dbReference type="Proteomes" id="UP000321595"/>
    </source>
</evidence>
<dbReference type="Proteomes" id="UP000321595">
    <property type="component" value="Chromosome"/>
</dbReference>
<accession>A0A5B8XZX4</accession>
<reference evidence="1 2" key="1">
    <citation type="submission" date="2019-08" db="EMBL/GenBank/DDBJ databases">
        <authorList>
            <person name="Liang Q."/>
        </authorList>
    </citation>
    <scope>NUCLEOTIDE SEQUENCE [LARGE SCALE GENOMIC DNA]</scope>
    <source>
        <strain evidence="1 2">V1718</strain>
    </source>
</reference>
<dbReference type="EMBL" id="CP042467">
    <property type="protein sequence ID" value="QED29236.1"/>
    <property type="molecule type" value="Genomic_DNA"/>
</dbReference>
<dbReference type="AlphaFoldDB" id="A0A5B8XZX4"/>
<gene>
    <name evidence="1" type="ORF">FRD01_18745</name>
</gene>
<keyword evidence="2" id="KW-1185">Reference proteome</keyword>
<protein>
    <submittedName>
        <fullName evidence="1">Uncharacterized protein</fullName>
    </submittedName>
</protein>
<name>A0A5B8XZX4_9DELT</name>
<dbReference type="KEGG" id="bbae:FRD01_18745"/>
<evidence type="ECO:0000313" key="1">
    <source>
        <dbReference type="EMBL" id="QED29236.1"/>
    </source>
</evidence>
<proteinExistence type="predicted"/>
<sequence>MSHDRPLDDLLPELAGVGPISGMEQGPIVHPSVLQVELEGGYEWLYAIWKQPSAEQVLGEFRKLLKVTQMVAACDVEAPRRNFTNARLALFEVPNRDVSKALAHLTFAPVPFSAEEYVGRMLILAEEATSAGWQIPGKPASVWSAPVLTPAAELKQIMEVLDLSLTEQFAENKWGLQPGQPSKTMAEQIRYHFGVEIEPTFEGLKTIGLLLLDHRSNGLRWVPSGVFLAICDFIGVVIQNSKGWEVGWATPAKVGNFPAPPSLQVKAPGETFVLPIASLLVEWAVMPHLSSAPTMLSESLEDALRNR</sequence>
<dbReference type="RefSeq" id="WP_146962464.1">
    <property type="nucleotide sequence ID" value="NZ_CP042467.1"/>
</dbReference>